<comment type="caution">
    <text evidence="1">The sequence shown here is derived from an EMBL/GenBank/DDBJ whole genome shotgun (WGS) entry which is preliminary data.</text>
</comment>
<organism evidence="1 2">
    <name type="scientific">Portunus trituberculatus</name>
    <name type="common">Swimming crab</name>
    <name type="synonym">Neptunus trituberculatus</name>
    <dbReference type="NCBI Taxonomy" id="210409"/>
    <lineage>
        <taxon>Eukaryota</taxon>
        <taxon>Metazoa</taxon>
        <taxon>Ecdysozoa</taxon>
        <taxon>Arthropoda</taxon>
        <taxon>Crustacea</taxon>
        <taxon>Multicrustacea</taxon>
        <taxon>Malacostraca</taxon>
        <taxon>Eumalacostraca</taxon>
        <taxon>Eucarida</taxon>
        <taxon>Decapoda</taxon>
        <taxon>Pleocyemata</taxon>
        <taxon>Brachyura</taxon>
        <taxon>Eubrachyura</taxon>
        <taxon>Portunoidea</taxon>
        <taxon>Portunidae</taxon>
        <taxon>Portuninae</taxon>
        <taxon>Portunus</taxon>
    </lineage>
</organism>
<evidence type="ECO:0000313" key="2">
    <source>
        <dbReference type="Proteomes" id="UP000324222"/>
    </source>
</evidence>
<protein>
    <submittedName>
        <fullName evidence="1">Uncharacterized protein</fullName>
    </submittedName>
</protein>
<dbReference type="EMBL" id="VSRR010026185">
    <property type="protein sequence ID" value="MPC67395.1"/>
    <property type="molecule type" value="Genomic_DNA"/>
</dbReference>
<sequence length="8" mass="844">MSAALPRV</sequence>
<evidence type="ECO:0000313" key="1">
    <source>
        <dbReference type="EMBL" id="MPC67395.1"/>
    </source>
</evidence>
<proteinExistence type="predicted"/>
<accession>A0A5B7HCR6</accession>
<gene>
    <name evidence="1" type="ORF">E2C01_061570</name>
</gene>
<keyword evidence="2" id="KW-1185">Reference proteome</keyword>
<dbReference type="Proteomes" id="UP000324222">
    <property type="component" value="Unassembled WGS sequence"/>
</dbReference>
<name>A0A5B7HCR6_PORTR</name>
<reference evidence="1 2" key="1">
    <citation type="submission" date="2019-05" db="EMBL/GenBank/DDBJ databases">
        <title>Another draft genome of Portunus trituberculatus and its Hox gene families provides insights of decapod evolution.</title>
        <authorList>
            <person name="Jeong J.-H."/>
            <person name="Song I."/>
            <person name="Kim S."/>
            <person name="Choi T."/>
            <person name="Kim D."/>
            <person name="Ryu S."/>
            <person name="Kim W."/>
        </authorList>
    </citation>
    <scope>NUCLEOTIDE SEQUENCE [LARGE SCALE GENOMIC DNA]</scope>
    <source>
        <tissue evidence="1">Muscle</tissue>
    </source>
</reference>